<reference evidence="4" key="1">
    <citation type="submission" date="2013-11" db="EMBL/GenBank/DDBJ databases">
        <title>Genome sequence of the fusiform rust pathogen reveals effectors for host alternation and coevolution with pine.</title>
        <authorList>
            <consortium name="DOE Joint Genome Institute"/>
            <person name="Smith K."/>
            <person name="Pendleton A."/>
            <person name="Kubisiak T."/>
            <person name="Anderson C."/>
            <person name="Salamov A."/>
            <person name="Aerts A."/>
            <person name="Riley R."/>
            <person name="Clum A."/>
            <person name="Lindquist E."/>
            <person name="Ence D."/>
            <person name="Campbell M."/>
            <person name="Kronenberg Z."/>
            <person name="Feau N."/>
            <person name="Dhillon B."/>
            <person name="Hamelin R."/>
            <person name="Burleigh J."/>
            <person name="Smith J."/>
            <person name="Yandell M."/>
            <person name="Nelson C."/>
            <person name="Grigoriev I."/>
            <person name="Davis J."/>
        </authorList>
    </citation>
    <scope>NUCLEOTIDE SEQUENCE</scope>
    <source>
        <strain evidence="4">G11</strain>
    </source>
</reference>
<dbReference type="OrthoDB" id="2414662at2759"/>
<dbReference type="Pfam" id="PF12825">
    <property type="entry name" value="DUF3818"/>
    <property type="match status" value="1"/>
</dbReference>
<dbReference type="GO" id="GO:0035091">
    <property type="term" value="F:phosphatidylinositol binding"/>
    <property type="evidence" value="ECO:0007669"/>
    <property type="project" value="TreeGrafter"/>
</dbReference>
<dbReference type="Pfam" id="PF12828">
    <property type="entry name" value="PXB"/>
    <property type="match status" value="1"/>
</dbReference>
<dbReference type="PANTHER" id="PTHR47185">
    <property type="entry name" value="PX DOMAIN-CONTAINING PROTEIN YPR097W"/>
    <property type="match status" value="1"/>
</dbReference>
<organism evidence="4 5">
    <name type="scientific">Cronartium quercuum f. sp. fusiforme G11</name>
    <dbReference type="NCBI Taxonomy" id="708437"/>
    <lineage>
        <taxon>Eukaryota</taxon>
        <taxon>Fungi</taxon>
        <taxon>Dikarya</taxon>
        <taxon>Basidiomycota</taxon>
        <taxon>Pucciniomycotina</taxon>
        <taxon>Pucciniomycetes</taxon>
        <taxon>Pucciniales</taxon>
        <taxon>Coleosporiaceae</taxon>
        <taxon>Cronartium</taxon>
    </lineage>
</organism>
<comment type="caution">
    <text evidence="4">The sequence shown here is derived from an EMBL/GenBank/DDBJ whole genome shotgun (WGS) entry which is preliminary data.</text>
</comment>
<gene>
    <name evidence="4" type="ORF">CROQUDRAFT_92123</name>
</gene>
<dbReference type="PANTHER" id="PTHR47185:SF1">
    <property type="entry name" value="PX DOMAIN-CONTAINING PROTEIN YPR097W"/>
    <property type="match status" value="1"/>
</dbReference>
<feature type="region of interest" description="Disordered" evidence="1">
    <location>
        <begin position="74"/>
        <end position="98"/>
    </location>
</feature>
<sequence>MSTIEPAIQTHALNKSVLCLQLQREWSNLSRLDAIHQLGKPFGPQDSTLNSNPTPPRSFSSRFLLRPSNATLRSSLQSDTNSSSSQKLSRASSPARSNSTSELPILRFLFQSLASHFPGLDRAPPECWASIQAVFDDFNSRNFSTSRERQELTKRLSISVCYTRILATYLSSIVCFADANPEPSRLDLELLKLIDDLPVSQGVSSQVQSDLDQIQHRSKWVEVGESVRTAKAGYQAFIHRLINDDDELDRAFKLVATYDKLELIGKEDEIYGHSERWASLWLAYVIHFVYISGPDSEELRALVIKVDGLIPYELMKQGLKIVNPTLAIKSVVTLMLGQPFGGLSLFQRILKIVLKNQIGMYEKDIETILASEEEEGAVLRLAFETLKDYVYISGQEKRDLWAEFENKDTDIVIAILTRDSTRLSVTQIDSFKLWLTEFTKQQSTPGSSRYENCGKLLRNSLLVLKRDREQLLEMVLEPNNHIIRTIKLFLEIYYPTMYELAAASDLSRRVTDTEAFVKDLIRLFHRTDRPVEVSDMIDLIDTHKQSYWRFVHEIVSYKDLCTPLKEWFRRLLGLIKNGSRSKTDPASNSVPKLRALLTDMCQSASELDAVQAEAASIASYDLSVKALAEVQYRTEILGSARCNGGKGGWIPPQEYKQAVLELARAKTVKKTGVEAVLGWAWWLCEEKLMGRKVERQASHLFETAQYENGTELSIARPQLMAIPRLLYNYVKLVWN</sequence>
<feature type="compositionally biased region" description="Low complexity" evidence="1">
    <location>
        <begin position="74"/>
        <end position="93"/>
    </location>
</feature>
<dbReference type="Proteomes" id="UP000886653">
    <property type="component" value="Unassembled WGS sequence"/>
</dbReference>
<accession>A0A9P6NH14</accession>
<proteinExistence type="predicted"/>
<evidence type="ECO:0000259" key="3">
    <source>
        <dbReference type="Pfam" id="PF12828"/>
    </source>
</evidence>
<feature type="region of interest" description="Disordered" evidence="1">
    <location>
        <begin position="42"/>
        <end position="62"/>
    </location>
</feature>
<dbReference type="EMBL" id="MU167255">
    <property type="protein sequence ID" value="KAG0146816.1"/>
    <property type="molecule type" value="Genomic_DNA"/>
</dbReference>
<evidence type="ECO:0000313" key="5">
    <source>
        <dbReference type="Proteomes" id="UP000886653"/>
    </source>
</evidence>
<feature type="domain" description="PX-associated" evidence="3">
    <location>
        <begin position="7"/>
        <end position="171"/>
    </location>
</feature>
<feature type="domain" description="PX" evidence="2">
    <location>
        <begin position="261"/>
        <end position="576"/>
    </location>
</feature>
<dbReference type="InterPro" id="IPR047168">
    <property type="entry name" value="LEC1-like"/>
</dbReference>
<evidence type="ECO:0000259" key="2">
    <source>
        <dbReference type="Pfam" id="PF12825"/>
    </source>
</evidence>
<dbReference type="AlphaFoldDB" id="A0A9P6NH14"/>
<evidence type="ECO:0000256" key="1">
    <source>
        <dbReference type="SAM" id="MobiDB-lite"/>
    </source>
</evidence>
<dbReference type="InterPro" id="IPR024555">
    <property type="entry name" value="PX-associated"/>
</dbReference>
<evidence type="ECO:0000313" key="4">
    <source>
        <dbReference type="EMBL" id="KAG0146816.1"/>
    </source>
</evidence>
<protein>
    <submittedName>
        <fullName evidence="4">Uncharacterized protein</fullName>
    </submittedName>
</protein>
<name>A0A9P6NH14_9BASI</name>
<dbReference type="InterPro" id="IPR024554">
    <property type="entry name" value="LEC1-like_C"/>
</dbReference>
<keyword evidence="5" id="KW-1185">Reference proteome</keyword>